<protein>
    <submittedName>
        <fullName evidence="2">Uncharacterized protein</fullName>
    </submittedName>
</protein>
<proteinExistence type="predicted"/>
<dbReference type="EMBL" id="ML735257">
    <property type="protein sequence ID" value="KAE8390224.1"/>
    <property type="molecule type" value="Genomic_DNA"/>
</dbReference>
<evidence type="ECO:0000313" key="2">
    <source>
        <dbReference type="EMBL" id="KAE8390224.1"/>
    </source>
</evidence>
<gene>
    <name evidence="2" type="ORF">BDV23DRAFT_155716</name>
</gene>
<sequence length="59" mass="6902">MSRIRRKSPILPGRICFKFNILLDIPFSLTIGTIWYLAIIPEVQRSPICLNIHHLNQFP</sequence>
<evidence type="ECO:0000256" key="1">
    <source>
        <dbReference type="SAM" id="Phobius"/>
    </source>
</evidence>
<name>A0A5N7C7V6_PETAA</name>
<feature type="transmembrane region" description="Helical" evidence="1">
    <location>
        <begin position="21"/>
        <end position="39"/>
    </location>
</feature>
<keyword evidence="1" id="KW-1133">Transmembrane helix</keyword>
<dbReference type="OrthoDB" id="421951at2759"/>
<dbReference type="AlphaFoldDB" id="A0A5N7C7V6"/>
<reference evidence="2" key="1">
    <citation type="submission" date="2019-04" db="EMBL/GenBank/DDBJ databases">
        <title>Friends and foes A comparative genomics studyof 23 Aspergillus species from section Flavi.</title>
        <authorList>
            <consortium name="DOE Joint Genome Institute"/>
            <person name="Kjaerbolling I."/>
            <person name="Vesth T."/>
            <person name="Frisvad J.C."/>
            <person name="Nybo J.L."/>
            <person name="Theobald S."/>
            <person name="Kildgaard S."/>
            <person name="Isbrandt T."/>
            <person name="Kuo A."/>
            <person name="Sato A."/>
            <person name="Lyhne E.K."/>
            <person name="Kogle M.E."/>
            <person name="Wiebenga A."/>
            <person name="Kun R.S."/>
            <person name="Lubbers R.J."/>
            <person name="Makela M.R."/>
            <person name="Barry K."/>
            <person name="Chovatia M."/>
            <person name="Clum A."/>
            <person name="Daum C."/>
            <person name="Haridas S."/>
            <person name="He G."/>
            <person name="LaButti K."/>
            <person name="Lipzen A."/>
            <person name="Mondo S."/>
            <person name="Riley R."/>
            <person name="Salamov A."/>
            <person name="Simmons B.A."/>
            <person name="Magnuson J.K."/>
            <person name="Henrissat B."/>
            <person name="Mortensen U.H."/>
            <person name="Larsen T.O."/>
            <person name="Devries R.P."/>
            <person name="Grigoriev I.V."/>
            <person name="Machida M."/>
            <person name="Baker S.E."/>
            <person name="Andersen M.R."/>
        </authorList>
    </citation>
    <scope>NUCLEOTIDE SEQUENCE [LARGE SCALE GENOMIC DNA]</scope>
    <source>
        <strain evidence="2">IBT 14317</strain>
    </source>
</reference>
<dbReference type="Proteomes" id="UP000326877">
    <property type="component" value="Unassembled WGS sequence"/>
</dbReference>
<keyword evidence="1" id="KW-0812">Transmembrane</keyword>
<organism evidence="2">
    <name type="scientific">Petromyces alliaceus</name>
    <name type="common">Aspergillus alliaceus</name>
    <dbReference type="NCBI Taxonomy" id="209559"/>
    <lineage>
        <taxon>Eukaryota</taxon>
        <taxon>Fungi</taxon>
        <taxon>Dikarya</taxon>
        <taxon>Ascomycota</taxon>
        <taxon>Pezizomycotina</taxon>
        <taxon>Eurotiomycetes</taxon>
        <taxon>Eurotiomycetidae</taxon>
        <taxon>Eurotiales</taxon>
        <taxon>Aspergillaceae</taxon>
        <taxon>Aspergillus</taxon>
        <taxon>Aspergillus subgen. Circumdati</taxon>
    </lineage>
</organism>
<keyword evidence="1" id="KW-0472">Membrane</keyword>
<accession>A0A5N7C7V6</accession>